<dbReference type="SMART" id="SM00387">
    <property type="entry name" value="HATPase_c"/>
    <property type="match status" value="1"/>
</dbReference>
<dbReference type="PRINTS" id="PR00344">
    <property type="entry name" value="BCTRLSENSOR"/>
</dbReference>
<dbReference type="SUPFAM" id="SSF55874">
    <property type="entry name" value="ATPase domain of HSP90 chaperone/DNA topoisomerase II/histidine kinase"/>
    <property type="match status" value="1"/>
</dbReference>
<evidence type="ECO:0000313" key="5">
    <source>
        <dbReference type="EMBL" id="KKM99595.1"/>
    </source>
</evidence>
<name>A0A0F9PEX4_9ZZZZ</name>
<accession>A0A0F9PEX4</accession>
<dbReference type="PANTHER" id="PTHR45339:SF1">
    <property type="entry name" value="HYBRID SIGNAL TRANSDUCTION HISTIDINE KINASE J"/>
    <property type="match status" value="1"/>
</dbReference>
<feature type="domain" description="Response regulatory" evidence="4">
    <location>
        <begin position="116"/>
        <end position="234"/>
    </location>
</feature>
<feature type="domain" description="Response regulatory" evidence="4">
    <location>
        <begin position="256"/>
        <end position="374"/>
    </location>
</feature>
<dbReference type="GO" id="GO:0016772">
    <property type="term" value="F:transferase activity, transferring phosphorus-containing groups"/>
    <property type="evidence" value="ECO:0007669"/>
    <property type="project" value="InterPro"/>
</dbReference>
<dbReference type="PROSITE" id="PS50109">
    <property type="entry name" value="HIS_KIN"/>
    <property type="match status" value="1"/>
</dbReference>
<dbReference type="InterPro" id="IPR005467">
    <property type="entry name" value="His_kinase_dom"/>
</dbReference>
<evidence type="ECO:0000256" key="2">
    <source>
        <dbReference type="ARBA" id="ARBA00023012"/>
    </source>
</evidence>
<evidence type="ECO:0008006" key="6">
    <source>
        <dbReference type="Google" id="ProtNLM"/>
    </source>
</evidence>
<dbReference type="CDD" id="cd17546">
    <property type="entry name" value="REC_hyHK_CKI1_RcsC-like"/>
    <property type="match status" value="1"/>
</dbReference>
<gene>
    <name evidence="5" type="ORF">LCGC14_1146350</name>
</gene>
<evidence type="ECO:0000259" key="3">
    <source>
        <dbReference type="PROSITE" id="PS50109"/>
    </source>
</evidence>
<dbReference type="InterPro" id="IPR001789">
    <property type="entry name" value="Sig_transdc_resp-reg_receiver"/>
</dbReference>
<keyword evidence="1" id="KW-0597">Phosphoprotein</keyword>
<proteinExistence type="predicted"/>
<comment type="caution">
    <text evidence="5">The sequence shown here is derived from an EMBL/GenBank/DDBJ whole genome shotgun (WGS) entry which is preliminary data.</text>
</comment>
<dbReference type="EMBL" id="LAZR01005479">
    <property type="protein sequence ID" value="KKM99595.1"/>
    <property type="molecule type" value="Genomic_DNA"/>
</dbReference>
<dbReference type="InterPro" id="IPR036890">
    <property type="entry name" value="HATPase_C_sf"/>
</dbReference>
<dbReference type="Pfam" id="PF00072">
    <property type="entry name" value="Response_reg"/>
    <property type="match status" value="2"/>
</dbReference>
<keyword evidence="2" id="KW-0902">Two-component regulatory system</keyword>
<dbReference type="InterPro" id="IPR003594">
    <property type="entry name" value="HATPase_dom"/>
</dbReference>
<evidence type="ECO:0000259" key="4">
    <source>
        <dbReference type="PROSITE" id="PS50110"/>
    </source>
</evidence>
<dbReference type="Gene3D" id="3.40.50.2300">
    <property type="match status" value="2"/>
</dbReference>
<dbReference type="Gene3D" id="3.30.565.10">
    <property type="entry name" value="Histidine kinase-like ATPase, C-terminal domain"/>
    <property type="match status" value="1"/>
</dbReference>
<dbReference type="PANTHER" id="PTHR45339">
    <property type="entry name" value="HYBRID SIGNAL TRANSDUCTION HISTIDINE KINASE J"/>
    <property type="match status" value="1"/>
</dbReference>
<dbReference type="PROSITE" id="PS50110">
    <property type="entry name" value="RESPONSE_REGULATORY"/>
    <property type="match status" value="2"/>
</dbReference>
<feature type="domain" description="Histidine kinase" evidence="3">
    <location>
        <begin position="22"/>
        <end position="97"/>
    </location>
</feature>
<organism evidence="5">
    <name type="scientific">marine sediment metagenome</name>
    <dbReference type="NCBI Taxonomy" id="412755"/>
    <lineage>
        <taxon>unclassified sequences</taxon>
        <taxon>metagenomes</taxon>
        <taxon>ecological metagenomes</taxon>
    </lineage>
</organism>
<dbReference type="Pfam" id="PF02518">
    <property type="entry name" value="HATPase_c"/>
    <property type="match status" value="1"/>
</dbReference>
<evidence type="ECO:0000256" key="1">
    <source>
        <dbReference type="ARBA" id="ARBA00022553"/>
    </source>
</evidence>
<dbReference type="AlphaFoldDB" id="A0A0F9PEX4"/>
<sequence>MHENMQLIESKRSLSDPKSVCLYFIVKDSGIGITEQSLADLFESFTQADSSTTRKFGGTGLGLTISKRLCQSMGGDITVKSTQGVGSEFIASIKVKLNNQALIDDTPNLTFTDAFEVLIVDDNEDDLKVIENQLTAMGLACTACQSAKQAIDIIEHNKEKFKVIIVDWAMPSMSSETFLIRIFNINPQLYANTIVLIMSDESLLNNGAKKVSIKTILQKPVYTSVLYEAIESKVVGSLNEVPVVNAVSEKSLAGIKILVVEDNSINKLIVTNILENADAQIYLVDNGLECIQAVKSQSYDIILMDIHMPIMDGVEASKIIRNDSDKAIANIPIIALTANVMKDDITRYLSIGMNAHVAKPIKAQKLRETIILCLSK</sequence>
<dbReference type="InterPro" id="IPR004358">
    <property type="entry name" value="Sig_transdc_His_kin-like_C"/>
</dbReference>
<dbReference type="CDD" id="cd00156">
    <property type="entry name" value="REC"/>
    <property type="match status" value="1"/>
</dbReference>
<dbReference type="SMART" id="SM00448">
    <property type="entry name" value="REC"/>
    <property type="match status" value="2"/>
</dbReference>
<protein>
    <recommendedName>
        <fullName evidence="6">Histidine kinase</fullName>
    </recommendedName>
</protein>
<dbReference type="SUPFAM" id="SSF52172">
    <property type="entry name" value="CheY-like"/>
    <property type="match status" value="2"/>
</dbReference>
<dbReference type="InterPro" id="IPR011006">
    <property type="entry name" value="CheY-like_superfamily"/>
</dbReference>
<reference evidence="5" key="1">
    <citation type="journal article" date="2015" name="Nature">
        <title>Complex archaea that bridge the gap between prokaryotes and eukaryotes.</title>
        <authorList>
            <person name="Spang A."/>
            <person name="Saw J.H."/>
            <person name="Jorgensen S.L."/>
            <person name="Zaremba-Niedzwiedzka K."/>
            <person name="Martijn J."/>
            <person name="Lind A.E."/>
            <person name="van Eijk R."/>
            <person name="Schleper C."/>
            <person name="Guy L."/>
            <person name="Ettema T.J."/>
        </authorList>
    </citation>
    <scope>NUCLEOTIDE SEQUENCE</scope>
</reference>
<dbReference type="GO" id="GO:0000160">
    <property type="term" value="P:phosphorelay signal transduction system"/>
    <property type="evidence" value="ECO:0007669"/>
    <property type="project" value="UniProtKB-KW"/>
</dbReference>